<proteinExistence type="predicted"/>
<evidence type="ECO:0000256" key="3">
    <source>
        <dbReference type="ARBA" id="ARBA00022989"/>
    </source>
</evidence>
<organism evidence="6">
    <name type="scientific">freshwater metagenome</name>
    <dbReference type="NCBI Taxonomy" id="449393"/>
    <lineage>
        <taxon>unclassified sequences</taxon>
        <taxon>metagenomes</taxon>
        <taxon>ecological metagenomes</taxon>
    </lineage>
</organism>
<dbReference type="GO" id="GO:0016020">
    <property type="term" value="C:membrane"/>
    <property type="evidence" value="ECO:0007669"/>
    <property type="project" value="UniProtKB-SubCell"/>
</dbReference>
<feature type="transmembrane region" description="Helical" evidence="5">
    <location>
        <begin position="6"/>
        <end position="24"/>
    </location>
</feature>
<evidence type="ECO:0000256" key="2">
    <source>
        <dbReference type="ARBA" id="ARBA00022692"/>
    </source>
</evidence>
<feature type="transmembrane region" description="Helical" evidence="5">
    <location>
        <begin position="44"/>
        <end position="62"/>
    </location>
</feature>
<dbReference type="AlphaFoldDB" id="A0A094Q519"/>
<evidence type="ECO:0008006" key="7">
    <source>
        <dbReference type="Google" id="ProtNLM"/>
    </source>
</evidence>
<keyword evidence="4 5" id="KW-0472">Membrane</keyword>
<evidence type="ECO:0000256" key="4">
    <source>
        <dbReference type="ARBA" id="ARBA00023136"/>
    </source>
</evidence>
<evidence type="ECO:0000256" key="1">
    <source>
        <dbReference type="ARBA" id="ARBA00004141"/>
    </source>
</evidence>
<evidence type="ECO:0000256" key="5">
    <source>
        <dbReference type="SAM" id="Phobius"/>
    </source>
</evidence>
<comment type="subcellular location">
    <subcellularLocation>
        <location evidence="1">Membrane</location>
        <topology evidence="1">Multi-pass membrane protein</topology>
    </subcellularLocation>
</comment>
<feature type="transmembrane region" description="Helical" evidence="5">
    <location>
        <begin position="68"/>
        <end position="87"/>
    </location>
</feature>
<reference evidence="6" key="1">
    <citation type="submission" date="2014-05" db="EMBL/GenBank/DDBJ databases">
        <title>Key roles for freshwater Actinobacteria revealed by deep metagenomic sequencing.</title>
        <authorList>
            <person name="Ghai R."/>
            <person name="Mizuno C.M."/>
            <person name="Picazo A."/>
            <person name="Camacho A."/>
            <person name="Rodriguez-Valera F."/>
        </authorList>
    </citation>
    <scope>NUCLEOTIDE SEQUENCE</scope>
</reference>
<keyword evidence="3 5" id="KW-1133">Transmembrane helix</keyword>
<dbReference type="EMBL" id="JNSK01000014">
    <property type="protein sequence ID" value="KGA19265.1"/>
    <property type="molecule type" value="Genomic_DNA"/>
</dbReference>
<comment type="caution">
    <text evidence="6">The sequence shown here is derived from an EMBL/GenBank/DDBJ whole genome shotgun (WGS) entry which is preliminary data.</text>
</comment>
<feature type="transmembrane region" description="Helical" evidence="5">
    <location>
        <begin position="107"/>
        <end position="125"/>
    </location>
</feature>
<dbReference type="InterPro" id="IPR032808">
    <property type="entry name" value="DoxX"/>
</dbReference>
<protein>
    <recommendedName>
        <fullName evidence="7">DoxX family protein</fullName>
    </recommendedName>
</protein>
<name>A0A094Q519_9ZZZZ</name>
<accession>A0A094Q519</accession>
<sequence>MDVVVLIGRLLFAALFIGSGIGHFAKLEAMTGYAKYKKLPAAKLGVLISGLFFLLGGIYIAIGLWVDLGALLIAITVILAGIIFHAYWKETDATAKMNEQIAFNKDLALGGAALILFALIASGTISGSDFGPHVGSISLFNN</sequence>
<gene>
    <name evidence="6" type="ORF">GM50_5940</name>
</gene>
<keyword evidence="2 5" id="KW-0812">Transmembrane</keyword>
<dbReference type="Pfam" id="PF07681">
    <property type="entry name" value="DoxX"/>
    <property type="match status" value="1"/>
</dbReference>
<evidence type="ECO:0000313" key="6">
    <source>
        <dbReference type="EMBL" id="KGA19265.1"/>
    </source>
</evidence>